<evidence type="ECO:0000256" key="1">
    <source>
        <dbReference type="ARBA" id="ARBA00022801"/>
    </source>
</evidence>
<dbReference type="InterPro" id="IPR027417">
    <property type="entry name" value="P-loop_NTPase"/>
</dbReference>
<dbReference type="PANTHER" id="PTHR45766">
    <property type="entry name" value="DNA ANNEALING HELICASE AND ENDONUCLEASE ZRANB3 FAMILY MEMBER"/>
    <property type="match status" value="1"/>
</dbReference>
<dbReference type="Pfam" id="PF00176">
    <property type="entry name" value="SNF2-rel_dom"/>
    <property type="match status" value="1"/>
</dbReference>
<dbReference type="GO" id="GO:0005524">
    <property type="term" value="F:ATP binding"/>
    <property type="evidence" value="ECO:0007669"/>
    <property type="project" value="InterPro"/>
</dbReference>
<dbReference type="Gene3D" id="3.40.50.10810">
    <property type="entry name" value="Tandem AAA-ATPase domain"/>
    <property type="match status" value="1"/>
</dbReference>
<dbReference type="PROSITE" id="PS51192">
    <property type="entry name" value="HELICASE_ATP_BIND_1"/>
    <property type="match status" value="1"/>
</dbReference>
<dbReference type="SUPFAM" id="SSF52540">
    <property type="entry name" value="P-loop containing nucleoside triphosphate hydrolases"/>
    <property type="match status" value="2"/>
</dbReference>
<dbReference type="GO" id="GO:0006281">
    <property type="term" value="P:DNA repair"/>
    <property type="evidence" value="ECO:0007669"/>
    <property type="project" value="TreeGrafter"/>
</dbReference>
<dbReference type="Gene3D" id="3.40.50.300">
    <property type="entry name" value="P-loop containing nucleotide triphosphate hydrolases"/>
    <property type="match status" value="1"/>
</dbReference>
<dbReference type="GO" id="GO:0016787">
    <property type="term" value="F:hydrolase activity"/>
    <property type="evidence" value="ECO:0007669"/>
    <property type="project" value="UniProtKB-KW"/>
</dbReference>
<comment type="caution">
    <text evidence="3">The sequence shown here is derived from an EMBL/GenBank/DDBJ whole genome shotgun (WGS) entry which is preliminary data.</text>
</comment>
<feature type="non-terminal residue" evidence="3">
    <location>
        <position position="386"/>
    </location>
</feature>
<name>X0S6A2_9ZZZZ</name>
<reference evidence="3" key="1">
    <citation type="journal article" date="2014" name="Front. Microbiol.">
        <title>High frequency of phylogenetically diverse reductive dehalogenase-homologous genes in deep subseafloor sedimentary metagenomes.</title>
        <authorList>
            <person name="Kawai M."/>
            <person name="Futagami T."/>
            <person name="Toyoda A."/>
            <person name="Takaki Y."/>
            <person name="Nishi S."/>
            <person name="Hori S."/>
            <person name="Arai W."/>
            <person name="Tsubouchi T."/>
            <person name="Morono Y."/>
            <person name="Uchiyama I."/>
            <person name="Ito T."/>
            <person name="Fujiyama A."/>
            <person name="Inagaki F."/>
            <person name="Takami H."/>
        </authorList>
    </citation>
    <scope>NUCLEOTIDE SEQUENCE</scope>
    <source>
        <strain evidence="3">Expedition CK06-06</strain>
    </source>
</reference>
<dbReference type="InterPro" id="IPR038718">
    <property type="entry name" value="SNF2-like_sf"/>
</dbReference>
<dbReference type="GO" id="GO:0031297">
    <property type="term" value="P:replication fork processing"/>
    <property type="evidence" value="ECO:0007669"/>
    <property type="project" value="TreeGrafter"/>
</dbReference>
<dbReference type="PANTHER" id="PTHR45766:SF6">
    <property type="entry name" value="SWI_SNF-RELATED MATRIX-ASSOCIATED ACTIN-DEPENDENT REGULATOR OF CHROMATIN SUBFAMILY A-LIKE PROTEIN 1"/>
    <property type="match status" value="1"/>
</dbReference>
<organism evidence="3">
    <name type="scientific">marine sediment metagenome</name>
    <dbReference type="NCBI Taxonomy" id="412755"/>
    <lineage>
        <taxon>unclassified sequences</taxon>
        <taxon>metagenomes</taxon>
        <taxon>ecological metagenomes</taxon>
    </lineage>
</organism>
<proteinExistence type="predicted"/>
<dbReference type="EMBL" id="BARS01006984">
    <property type="protein sequence ID" value="GAF76583.1"/>
    <property type="molecule type" value="Genomic_DNA"/>
</dbReference>
<dbReference type="InterPro" id="IPR014001">
    <property type="entry name" value="Helicase_ATP-bd"/>
</dbReference>
<accession>X0S6A2</accession>
<feature type="domain" description="Helicase ATP-binding" evidence="2">
    <location>
        <begin position="15"/>
        <end position="173"/>
    </location>
</feature>
<keyword evidence="1" id="KW-0378">Hydrolase</keyword>
<evidence type="ECO:0000313" key="3">
    <source>
        <dbReference type="EMBL" id="GAF76583.1"/>
    </source>
</evidence>
<dbReference type="SMART" id="SM00487">
    <property type="entry name" value="DEXDc"/>
    <property type="match status" value="1"/>
</dbReference>
<evidence type="ECO:0000259" key="2">
    <source>
        <dbReference type="PROSITE" id="PS51192"/>
    </source>
</evidence>
<sequence length="386" mass="44887">MIEPEKRDYQEKALRKIEHFKGRALLAYEMRMGKTFIALHWLKRNPEVGPAVVVCPEIGKLHWEEKALRHFGIRSVVLNGTKPPQRRFLHTDKDKLYILNWEILQYWVKFLRAAGVTAPILDEVHYIKERKTQCYKATKSLVKGLPYLLALGGTPLKSRPAELFNILNLLRPDKWPSFMKFAFRYCHPVHKPWGWEYKGADHLDELHANMEAWCMIRMLRKDAMGDLPKDRRIVPVDISSRLEYDEAEHSFIKWLSKRSLARANKAKKAERLVQMGYLKRLSVSLKMQNALRWIDRWLEKKKGKLAIFAIHKNIIAELHAHYKGQCVVVDGSVRGKKRQLAVKAFQTDRKCRIFIGQTRAAGTVIELSKARAAVGVEFDWTPGDVT</sequence>
<dbReference type="InterPro" id="IPR000330">
    <property type="entry name" value="SNF2_N"/>
</dbReference>
<dbReference type="AlphaFoldDB" id="X0S6A2"/>
<protein>
    <recommendedName>
        <fullName evidence="2">Helicase ATP-binding domain-containing protein</fullName>
    </recommendedName>
</protein>
<gene>
    <name evidence="3" type="ORF">S01H1_13529</name>
</gene>